<dbReference type="AlphaFoldDB" id="A0AAD7UIU8"/>
<evidence type="ECO:0000259" key="9">
    <source>
        <dbReference type="SMART" id="SM00919"/>
    </source>
</evidence>
<organism evidence="11 12">
    <name type="scientific">Chrysophaeum taylorii</name>
    <dbReference type="NCBI Taxonomy" id="2483200"/>
    <lineage>
        <taxon>Eukaryota</taxon>
        <taxon>Sar</taxon>
        <taxon>Stramenopiles</taxon>
        <taxon>Ochrophyta</taxon>
        <taxon>Pelagophyceae</taxon>
        <taxon>Pelagomonadales</taxon>
        <taxon>Pelagomonadaceae</taxon>
        <taxon>Chrysophaeum</taxon>
    </lineage>
</organism>
<feature type="domain" description="Malic enzyme N-terminal" evidence="10">
    <location>
        <begin position="91"/>
        <end position="271"/>
    </location>
</feature>
<dbReference type="Pfam" id="PF00390">
    <property type="entry name" value="malic"/>
    <property type="match status" value="1"/>
</dbReference>
<feature type="binding site" evidence="7">
    <location>
        <position position="257"/>
    </location>
    <ligand>
        <name>a divalent metal cation</name>
        <dbReference type="ChEBI" id="CHEBI:60240"/>
    </ligand>
</feature>
<gene>
    <name evidence="11" type="ORF">CTAYLR_008595</name>
</gene>
<dbReference type="GO" id="GO:0006108">
    <property type="term" value="P:malate metabolic process"/>
    <property type="evidence" value="ECO:0007669"/>
    <property type="project" value="TreeGrafter"/>
</dbReference>
<dbReference type="Pfam" id="PF03949">
    <property type="entry name" value="Malic_M"/>
    <property type="match status" value="1"/>
</dbReference>
<dbReference type="Gene3D" id="3.40.50.10380">
    <property type="entry name" value="Malic enzyme, N-terminal domain"/>
    <property type="match status" value="1"/>
</dbReference>
<keyword evidence="12" id="KW-1185">Reference proteome</keyword>
<keyword evidence="3 7" id="KW-0479">Metal-binding</keyword>
<dbReference type="SUPFAM" id="SSF51735">
    <property type="entry name" value="NAD(P)-binding Rossmann-fold domains"/>
    <property type="match status" value="1"/>
</dbReference>
<dbReference type="GO" id="GO:0046872">
    <property type="term" value="F:metal ion binding"/>
    <property type="evidence" value="ECO:0007669"/>
    <property type="project" value="UniProtKB-KW"/>
</dbReference>
<dbReference type="InterPro" id="IPR046346">
    <property type="entry name" value="Aminoacid_DH-like_N_sf"/>
</dbReference>
<dbReference type="PANTHER" id="PTHR23406:SF32">
    <property type="entry name" value="NADP-DEPENDENT MALIC ENZYME"/>
    <property type="match status" value="1"/>
</dbReference>
<feature type="binding site" evidence="6">
    <location>
        <position position="474"/>
    </location>
    <ligand>
        <name>(S)-malate</name>
        <dbReference type="ChEBI" id="CHEBI:15589"/>
    </ligand>
</feature>
<dbReference type="SMART" id="SM00919">
    <property type="entry name" value="Malic_M"/>
    <property type="match status" value="1"/>
</dbReference>
<dbReference type="Gene3D" id="3.40.50.720">
    <property type="entry name" value="NAD(P)-binding Rossmann-like Domain"/>
    <property type="match status" value="1"/>
</dbReference>
<evidence type="ECO:0000256" key="4">
    <source>
        <dbReference type="ARBA" id="ARBA00023002"/>
    </source>
</evidence>
<feature type="binding site" evidence="6">
    <location>
        <position position="167"/>
    </location>
    <ligand>
        <name>(S)-malate</name>
        <dbReference type="ChEBI" id="CHEBI:15589"/>
    </ligand>
</feature>
<evidence type="ECO:0000313" key="12">
    <source>
        <dbReference type="Proteomes" id="UP001230188"/>
    </source>
</evidence>
<feature type="binding site" evidence="7">
    <location>
        <position position="280"/>
    </location>
    <ligand>
        <name>a divalent metal cation</name>
        <dbReference type="ChEBI" id="CHEBI:60240"/>
    </ligand>
</feature>
<feature type="domain" description="Malic enzyme NAD-binding" evidence="9">
    <location>
        <begin position="281"/>
        <end position="545"/>
    </location>
</feature>
<evidence type="ECO:0000256" key="6">
    <source>
        <dbReference type="PIRSR" id="PIRSR000106-2"/>
    </source>
</evidence>
<comment type="caution">
    <text evidence="11">The sequence shown here is derived from an EMBL/GenBank/DDBJ whole genome shotgun (WGS) entry which is preliminary data.</text>
</comment>
<dbReference type="PROSITE" id="PS00331">
    <property type="entry name" value="MALIC_ENZYMES"/>
    <property type="match status" value="1"/>
</dbReference>
<dbReference type="SMART" id="SM01274">
    <property type="entry name" value="malic"/>
    <property type="match status" value="1"/>
</dbReference>
<dbReference type="GO" id="GO:0004471">
    <property type="term" value="F:malate dehydrogenase (decarboxylating) (NAD+) activity"/>
    <property type="evidence" value="ECO:0007669"/>
    <property type="project" value="TreeGrafter"/>
</dbReference>
<dbReference type="PIRSF" id="PIRSF000106">
    <property type="entry name" value="ME"/>
    <property type="match status" value="1"/>
</dbReference>
<evidence type="ECO:0000256" key="2">
    <source>
        <dbReference type="ARBA" id="ARBA00008785"/>
    </source>
</evidence>
<feature type="binding site" evidence="6">
    <location>
        <position position="430"/>
    </location>
    <ligand>
        <name>(S)-malate</name>
        <dbReference type="ChEBI" id="CHEBI:15589"/>
    </ligand>
</feature>
<dbReference type="GO" id="GO:0051287">
    <property type="term" value="F:NAD binding"/>
    <property type="evidence" value="ECO:0007669"/>
    <property type="project" value="InterPro"/>
</dbReference>
<dbReference type="NCBIfam" id="NF010052">
    <property type="entry name" value="PRK13529.1"/>
    <property type="match status" value="1"/>
</dbReference>
<dbReference type="InterPro" id="IPR036291">
    <property type="entry name" value="NAD(P)-bd_dom_sf"/>
</dbReference>
<protein>
    <recommendedName>
        <fullName evidence="8">Malic enzyme</fullName>
    </recommendedName>
</protein>
<dbReference type="InterPro" id="IPR012301">
    <property type="entry name" value="Malic_N_dom"/>
</dbReference>
<dbReference type="InterPro" id="IPR015884">
    <property type="entry name" value="Malic_enzyme_CS"/>
</dbReference>
<comment type="cofactor">
    <cofactor evidence="7">
        <name>Mg(2+)</name>
        <dbReference type="ChEBI" id="CHEBI:18420"/>
    </cofactor>
    <cofactor evidence="7">
        <name>Mn(2+)</name>
        <dbReference type="ChEBI" id="CHEBI:29035"/>
    </cofactor>
    <text evidence="7">Divalent metal cations. Prefers magnesium or manganese.</text>
</comment>
<name>A0AAD7UIU8_9STRA</name>
<proteinExistence type="inferred from homology"/>
<evidence type="ECO:0000256" key="7">
    <source>
        <dbReference type="PIRSR" id="PIRSR000106-3"/>
    </source>
</evidence>
<accession>A0AAD7UIU8</accession>
<feature type="active site" description="Proton donor" evidence="5">
    <location>
        <position position="114"/>
    </location>
</feature>
<dbReference type="SUPFAM" id="SSF53223">
    <property type="entry name" value="Aminoacid dehydrogenase-like, N-terminal domain"/>
    <property type="match status" value="1"/>
</dbReference>
<dbReference type="InterPro" id="IPR001891">
    <property type="entry name" value="Malic_OxRdtase"/>
</dbReference>
<dbReference type="Proteomes" id="UP001230188">
    <property type="component" value="Unassembled WGS sequence"/>
</dbReference>
<dbReference type="GO" id="GO:0005739">
    <property type="term" value="C:mitochondrion"/>
    <property type="evidence" value="ECO:0007669"/>
    <property type="project" value="TreeGrafter"/>
</dbReference>
<reference evidence="11" key="1">
    <citation type="submission" date="2023-01" db="EMBL/GenBank/DDBJ databases">
        <title>Metagenome sequencing of chrysophaentin producing Chrysophaeum taylorii.</title>
        <authorList>
            <person name="Davison J."/>
            <person name="Bewley C."/>
        </authorList>
    </citation>
    <scope>NUCLEOTIDE SEQUENCE</scope>
    <source>
        <strain evidence="11">NIES-1699</strain>
    </source>
</reference>
<dbReference type="PANTHER" id="PTHR23406">
    <property type="entry name" value="MALIC ENZYME-RELATED"/>
    <property type="match status" value="1"/>
</dbReference>
<comment type="similarity">
    <text evidence="2 8">Belongs to the malic enzymes family.</text>
</comment>
<dbReference type="InterPro" id="IPR037062">
    <property type="entry name" value="Malic_N_dom_sf"/>
</dbReference>
<feature type="active site" description="Proton acceptor" evidence="5">
    <location>
        <position position="185"/>
    </location>
</feature>
<evidence type="ECO:0000256" key="3">
    <source>
        <dbReference type="ARBA" id="ARBA00022723"/>
    </source>
</evidence>
<evidence type="ECO:0000256" key="8">
    <source>
        <dbReference type="RuleBase" id="RU003426"/>
    </source>
</evidence>
<dbReference type="EMBL" id="JAQMWT010000198">
    <property type="protein sequence ID" value="KAJ8607738.1"/>
    <property type="molecule type" value="Genomic_DNA"/>
</dbReference>
<comment type="cofactor">
    <cofactor evidence="1">
        <name>Mn(2+)</name>
        <dbReference type="ChEBI" id="CHEBI:29035"/>
    </cofactor>
</comment>
<evidence type="ECO:0000259" key="10">
    <source>
        <dbReference type="SMART" id="SM01274"/>
    </source>
</evidence>
<evidence type="ECO:0000313" key="11">
    <source>
        <dbReference type="EMBL" id="KAJ8607738.1"/>
    </source>
</evidence>
<feature type="binding site" evidence="7">
    <location>
        <position position="256"/>
    </location>
    <ligand>
        <name>a divalent metal cation</name>
        <dbReference type="ChEBI" id="CHEBI:60240"/>
    </ligand>
</feature>
<keyword evidence="4 8" id="KW-0560">Oxidoreductase</keyword>
<dbReference type="PRINTS" id="PR00072">
    <property type="entry name" value="MALOXRDTASE"/>
</dbReference>
<evidence type="ECO:0000256" key="1">
    <source>
        <dbReference type="ARBA" id="ARBA00001936"/>
    </source>
</evidence>
<sequence length="590" mass="64761">MRRMRRGWQRLLATRTYPTPVKTEVKGTEIMHDPLWNKGMAFDWPERDRLNLRGLIPPRVKSEKEQVERVLRLVRSEETDIRKNLILQDLHDRNETLFHKIVLEHIGEIAPLIYTPTVGIVCQMFGVNYRRPRGMYFSRHDRGLFGTMLHNWPSDDVKVIVVTDGSRILGLGDLGAHGMGIPVGKLALYCAAGGIAPHHVLPVVLDVGTNNPDLLASEDYIGTPEKRLSGDEYYEFVDEFMQAVEARWPKCVVQFEDFETPRAVPLLAKYRDDYRCFNDDIQGTGCVTLAGLLSAARNAGTSITDIKVLCAGAGSAGLGVCAQIVDGMVEAGMSREDAMARFVVCTSQGALGKPDGSHGDPNATRGLSDDRKPWVNPLVSDGASMLEAITAFRPTCLLGLAAQPGGLFTEEMIKAMTTYAPAPIIMPMSNPTSKAECTPEQAYAWSEGTAVVATGSPFAPVTIHGKTHTPSQCNNMYVFPGIGLAAAVAPSLIPRVTDKMLYRAAVACADAMTAEERAEGRTFPDLKRIRDVSKAVACAVIEEGFRTASAHDRLQSIIPQDPAGLEAYVEFQMWKPVYHPLVDPTPRHFD</sequence>
<dbReference type="InterPro" id="IPR012302">
    <property type="entry name" value="Malic_NAD-bd"/>
</dbReference>
<evidence type="ECO:0000256" key="5">
    <source>
        <dbReference type="PIRSR" id="PIRSR000106-1"/>
    </source>
</evidence>